<evidence type="ECO:0000256" key="4">
    <source>
        <dbReference type="ARBA" id="ARBA00007786"/>
    </source>
</evidence>
<dbReference type="InterPro" id="IPR011050">
    <property type="entry name" value="Pectin_lyase_fold/virulence"/>
</dbReference>
<evidence type="ECO:0000256" key="3">
    <source>
        <dbReference type="ARBA" id="ARBA00006027"/>
    </source>
</evidence>
<evidence type="ECO:0000313" key="16">
    <source>
        <dbReference type="Proteomes" id="UP000594263"/>
    </source>
</evidence>
<comment type="catalytic activity">
    <reaction evidence="12">
        <text>[(1-&gt;4)-alpha-D-galacturonosyl methyl ester](n) + n H2O = [(1-&gt;4)-alpha-D-galacturonosyl](n) + n methanol + n H(+)</text>
        <dbReference type="Rhea" id="RHEA:22380"/>
        <dbReference type="Rhea" id="RHEA-COMP:14570"/>
        <dbReference type="Rhea" id="RHEA-COMP:14573"/>
        <dbReference type="ChEBI" id="CHEBI:15377"/>
        <dbReference type="ChEBI" id="CHEBI:15378"/>
        <dbReference type="ChEBI" id="CHEBI:17790"/>
        <dbReference type="ChEBI" id="CHEBI:140522"/>
        <dbReference type="ChEBI" id="CHEBI:140523"/>
        <dbReference type="EC" id="3.1.1.11"/>
    </reaction>
</comment>
<evidence type="ECO:0000256" key="10">
    <source>
        <dbReference type="ARBA" id="ARBA00023316"/>
    </source>
</evidence>
<dbReference type="GO" id="GO:0042545">
    <property type="term" value="P:cell wall modification"/>
    <property type="evidence" value="ECO:0007669"/>
    <property type="project" value="UniProtKB-UniRule"/>
</dbReference>
<evidence type="ECO:0000259" key="14">
    <source>
        <dbReference type="Pfam" id="PF04043"/>
    </source>
</evidence>
<evidence type="ECO:0000256" key="5">
    <source>
        <dbReference type="ARBA" id="ARBA00013229"/>
    </source>
</evidence>
<dbReference type="Gramene" id="Kaladp0095s0350.1.v1.1">
    <property type="protein sequence ID" value="Kaladp0095s0350.1.v1.1"/>
    <property type="gene ID" value="Kaladp0095s0350.v1.1"/>
</dbReference>
<evidence type="ECO:0000313" key="15">
    <source>
        <dbReference type="EnsemblPlants" id="Kaladp0095s0350.1.v1.1"/>
    </source>
</evidence>
<dbReference type="SUPFAM" id="SSF51126">
    <property type="entry name" value="Pectin lyase-like"/>
    <property type="match status" value="1"/>
</dbReference>
<evidence type="ECO:0000259" key="13">
    <source>
        <dbReference type="Pfam" id="PF01095"/>
    </source>
</evidence>
<dbReference type="InterPro" id="IPR033131">
    <property type="entry name" value="Pectinesterase_Asp_AS"/>
</dbReference>
<dbReference type="FunFam" id="2.160.20.10:FF:000029">
    <property type="entry name" value="Pectinesterase 4"/>
    <property type="match status" value="1"/>
</dbReference>
<evidence type="ECO:0000256" key="7">
    <source>
        <dbReference type="ARBA" id="ARBA00022525"/>
    </source>
</evidence>
<accession>A0A7N0UZT4</accession>
<feature type="domain" description="Pectinesterase inhibitor" evidence="14">
    <location>
        <begin position="2"/>
        <end position="121"/>
    </location>
</feature>
<comment type="pathway">
    <text evidence="2 12">Glycan metabolism; pectin degradation; 2-dehydro-3-deoxy-D-gluconate from pectin: step 1/5.</text>
</comment>
<dbReference type="InterPro" id="IPR006501">
    <property type="entry name" value="Pectinesterase_inhib_dom"/>
</dbReference>
<dbReference type="GO" id="GO:0030599">
    <property type="term" value="F:pectinesterase activity"/>
    <property type="evidence" value="ECO:0007669"/>
    <property type="project" value="UniProtKB-UniRule"/>
</dbReference>
<dbReference type="Gene3D" id="1.20.140.40">
    <property type="entry name" value="Invertase/pectin methylesterase inhibitor family protein"/>
    <property type="match status" value="1"/>
</dbReference>
<dbReference type="Pfam" id="PF01095">
    <property type="entry name" value="Pectinesterase"/>
    <property type="match status" value="1"/>
</dbReference>
<dbReference type="PANTHER" id="PTHR31707">
    <property type="entry name" value="PECTINESTERASE"/>
    <property type="match status" value="1"/>
</dbReference>
<reference evidence="15" key="1">
    <citation type="submission" date="2021-01" db="UniProtKB">
        <authorList>
            <consortium name="EnsemblPlants"/>
        </authorList>
    </citation>
    <scope>IDENTIFICATION</scope>
</reference>
<dbReference type="CDD" id="cd15798">
    <property type="entry name" value="PMEI-like_3"/>
    <property type="match status" value="1"/>
</dbReference>
<feature type="active site" evidence="11">
    <location>
        <position position="321"/>
    </location>
</feature>
<dbReference type="GO" id="GO:0045490">
    <property type="term" value="P:pectin catabolic process"/>
    <property type="evidence" value="ECO:0007669"/>
    <property type="project" value="UniProtKB-UniRule"/>
</dbReference>
<organism evidence="15 16">
    <name type="scientific">Kalanchoe fedtschenkoi</name>
    <name type="common">Lavender scallops</name>
    <name type="synonym">South American air plant</name>
    <dbReference type="NCBI Taxonomy" id="63787"/>
    <lineage>
        <taxon>Eukaryota</taxon>
        <taxon>Viridiplantae</taxon>
        <taxon>Streptophyta</taxon>
        <taxon>Embryophyta</taxon>
        <taxon>Tracheophyta</taxon>
        <taxon>Spermatophyta</taxon>
        <taxon>Magnoliopsida</taxon>
        <taxon>eudicotyledons</taxon>
        <taxon>Gunneridae</taxon>
        <taxon>Pentapetalae</taxon>
        <taxon>Saxifragales</taxon>
        <taxon>Crassulaceae</taxon>
        <taxon>Kalanchoe</taxon>
    </lineage>
</organism>
<evidence type="ECO:0000256" key="8">
    <source>
        <dbReference type="ARBA" id="ARBA00022801"/>
    </source>
</evidence>
<keyword evidence="16" id="KW-1185">Reference proteome</keyword>
<dbReference type="AlphaFoldDB" id="A0A7N0UZT4"/>
<dbReference type="Gene3D" id="2.160.20.10">
    <property type="entry name" value="Single-stranded right-handed beta-helix, Pectin lyase-like"/>
    <property type="match status" value="1"/>
</dbReference>
<evidence type="ECO:0000256" key="1">
    <source>
        <dbReference type="ARBA" id="ARBA00004191"/>
    </source>
</evidence>
<dbReference type="InterPro" id="IPR012334">
    <property type="entry name" value="Pectin_lyas_fold"/>
</dbReference>
<dbReference type="UniPathway" id="UPA00545">
    <property type="reaction ID" value="UER00823"/>
</dbReference>
<keyword evidence="10" id="KW-0961">Cell wall biogenesis/degradation</keyword>
<dbReference type="Proteomes" id="UP000594263">
    <property type="component" value="Unplaced"/>
</dbReference>
<feature type="domain" description="Pectinesterase catalytic" evidence="13">
    <location>
        <begin position="170"/>
        <end position="468"/>
    </location>
</feature>
<keyword evidence="6" id="KW-0134">Cell wall</keyword>
<keyword evidence="7" id="KW-0964">Secreted</keyword>
<comment type="similarity">
    <text evidence="3">In the N-terminal section; belongs to the PMEI family.</text>
</comment>
<proteinExistence type="inferred from homology"/>
<evidence type="ECO:0000256" key="12">
    <source>
        <dbReference type="RuleBase" id="RU000589"/>
    </source>
</evidence>
<dbReference type="EC" id="3.1.1.11" evidence="5 12"/>
<evidence type="ECO:0000256" key="9">
    <source>
        <dbReference type="ARBA" id="ARBA00023085"/>
    </source>
</evidence>
<dbReference type="NCBIfam" id="TIGR01614">
    <property type="entry name" value="PME_inhib"/>
    <property type="match status" value="1"/>
</dbReference>
<dbReference type="SUPFAM" id="SSF101148">
    <property type="entry name" value="Plant invertase/pectin methylesterase inhibitor"/>
    <property type="match status" value="1"/>
</dbReference>
<dbReference type="InterPro" id="IPR000070">
    <property type="entry name" value="Pectinesterase_cat"/>
</dbReference>
<dbReference type="Pfam" id="PF04043">
    <property type="entry name" value="PMEI"/>
    <property type="match status" value="1"/>
</dbReference>
<evidence type="ECO:0000256" key="2">
    <source>
        <dbReference type="ARBA" id="ARBA00005184"/>
    </source>
</evidence>
<evidence type="ECO:0000256" key="6">
    <source>
        <dbReference type="ARBA" id="ARBA00022512"/>
    </source>
</evidence>
<protein>
    <recommendedName>
        <fullName evidence="5 12">Pectinesterase</fullName>
        <ecNumber evidence="5 12">3.1.1.11</ecNumber>
    </recommendedName>
</protein>
<evidence type="ECO:0000256" key="11">
    <source>
        <dbReference type="PROSITE-ProRule" id="PRU10040"/>
    </source>
</evidence>
<comment type="similarity">
    <text evidence="4">In the C-terminal section; belongs to the pectinesterase family.</text>
</comment>
<name>A0A7N0UZT4_KALFE</name>
<keyword evidence="8 12" id="KW-0378">Hydrolase</keyword>
<sequence length="480" mass="53173">MKLAFKAAMKEVALALENCTELEKVNSDNETGQSLSVCNDGMNSAIENIQRSFDRIGAIDLTKVDGYLINDVQTWLTSAYSYGVMCLDAFEWKTPQSEEAKAHMEKALTSAKELTSNALVMVHQVGKVLASSGNTVSHTSSLLSEDQFPSWVDDGTKRLLDGAPGELTPDVVVAADGSGNYKTLSSAVAHIPNREGNKVYTIYVKSGVYHEYVTIGQNHKNVAIIGEGPYKTIFTGDLNVKIKKVDTFKTGTFKVFGESFTARAIGFENSAGPEGHQAVALHVEADMAIFYNCLISGYQDTLLTATHRQFYLECTIEGTVDFIFGYAPVIFQKCRIEIRRPLEGQQCIVTADGRDIDHLDSGIIIQQCSIAPSPRMGFFNHSFESYLGRPWKAFSRTVVMNSEIGDIIHPAGWLKWENGNSNHESTCFYREYGNYGFGADTRGRVTWSKQLTRQQTSEFTVTKFIGGDKWIPRSGLRFIP</sequence>
<dbReference type="PROSITE" id="PS00503">
    <property type="entry name" value="PECTINESTERASE_2"/>
    <property type="match status" value="1"/>
</dbReference>
<dbReference type="GO" id="GO:0004857">
    <property type="term" value="F:enzyme inhibitor activity"/>
    <property type="evidence" value="ECO:0007669"/>
    <property type="project" value="InterPro"/>
</dbReference>
<comment type="subcellular location">
    <subcellularLocation>
        <location evidence="1">Secreted</location>
        <location evidence="1">Cell wall</location>
    </subcellularLocation>
</comment>
<dbReference type="InterPro" id="IPR035513">
    <property type="entry name" value="Invertase/methylesterase_inhib"/>
</dbReference>
<dbReference type="EnsemblPlants" id="Kaladp0095s0350.1.v1.1">
    <property type="protein sequence ID" value="Kaladp0095s0350.1.v1.1"/>
    <property type="gene ID" value="Kaladp0095s0350.v1.1"/>
</dbReference>
<keyword evidence="9 12" id="KW-0063">Aspartyl esterase</keyword>